<gene>
    <name evidence="2" type="ORF">SOIL9_82800</name>
</gene>
<evidence type="ECO:0000313" key="2">
    <source>
        <dbReference type="EMBL" id="VTS00151.1"/>
    </source>
</evidence>
<keyword evidence="3" id="KW-1185">Reference proteome</keyword>
<dbReference type="EMBL" id="LR593886">
    <property type="protein sequence ID" value="VTS00151.1"/>
    <property type="molecule type" value="Genomic_DNA"/>
</dbReference>
<reference evidence="2 3" key="1">
    <citation type="submission" date="2019-05" db="EMBL/GenBank/DDBJ databases">
        <authorList>
            <consortium name="Science for Life Laboratories"/>
        </authorList>
    </citation>
    <scope>NUCLEOTIDE SEQUENCE [LARGE SCALE GENOMIC DNA]</scope>
    <source>
        <strain evidence="2">Soil9</strain>
    </source>
</reference>
<proteinExistence type="predicted"/>
<accession>A0A6P2DES7</accession>
<evidence type="ECO:0000256" key="1">
    <source>
        <dbReference type="SAM" id="SignalP"/>
    </source>
</evidence>
<dbReference type="KEGG" id="gms:SOIL9_82800"/>
<organism evidence="2 3">
    <name type="scientific">Gemmata massiliana</name>
    <dbReference type="NCBI Taxonomy" id="1210884"/>
    <lineage>
        <taxon>Bacteria</taxon>
        <taxon>Pseudomonadati</taxon>
        <taxon>Planctomycetota</taxon>
        <taxon>Planctomycetia</taxon>
        <taxon>Gemmatales</taxon>
        <taxon>Gemmataceae</taxon>
        <taxon>Gemmata</taxon>
    </lineage>
</organism>
<evidence type="ECO:0000313" key="3">
    <source>
        <dbReference type="Proteomes" id="UP000464178"/>
    </source>
</evidence>
<feature type="signal peptide" evidence="1">
    <location>
        <begin position="1"/>
        <end position="20"/>
    </location>
</feature>
<dbReference type="RefSeq" id="WP_162672086.1">
    <property type="nucleotide sequence ID" value="NZ_LR593886.1"/>
</dbReference>
<dbReference type="AlphaFoldDB" id="A0A6P2DES7"/>
<protein>
    <submittedName>
        <fullName evidence="2">Uncharacterized protein</fullName>
    </submittedName>
</protein>
<keyword evidence="1" id="KW-0732">Signal</keyword>
<dbReference type="Proteomes" id="UP000464178">
    <property type="component" value="Chromosome"/>
</dbReference>
<sequence>MFRLLVAGCVLALVAFNAGAEDKKADKAATWLREANGIDLKFEFGKDTATFNVFSGDNGIIVKAKLTKEKDVVTAEFTDVEEKGSFPSKPKKGDKISFKWVVKDAVATLSELKGADEAKDVLEGEYKLKK</sequence>
<name>A0A6P2DES7_9BACT</name>
<feature type="chain" id="PRO_5026661199" evidence="1">
    <location>
        <begin position="21"/>
        <end position="130"/>
    </location>
</feature>